<evidence type="ECO:0000313" key="6">
    <source>
        <dbReference type="Proteomes" id="UP001073122"/>
    </source>
</evidence>
<keyword evidence="6" id="KW-1185">Reference proteome</keyword>
<dbReference type="InterPro" id="IPR025269">
    <property type="entry name" value="SAM-like_dom"/>
</dbReference>
<keyword evidence="3" id="KW-0233">DNA recombination</keyword>
<evidence type="ECO:0000259" key="4">
    <source>
        <dbReference type="PROSITE" id="PS51898"/>
    </source>
</evidence>
<dbReference type="PANTHER" id="PTHR30349">
    <property type="entry name" value="PHAGE INTEGRASE-RELATED"/>
    <property type="match status" value="1"/>
</dbReference>
<keyword evidence="2" id="KW-0238">DNA-binding</keyword>
<feature type="domain" description="Tyr recombinase" evidence="4">
    <location>
        <begin position="220"/>
        <end position="398"/>
    </location>
</feature>
<reference evidence="5" key="1">
    <citation type="submission" date="2022-10" db="EMBL/GenBank/DDBJ databases">
        <title>Chryseobacterium sp. nov., a novel bacterial species.</title>
        <authorList>
            <person name="Cao Y."/>
        </authorList>
    </citation>
    <scope>NUCLEOTIDE SEQUENCE</scope>
    <source>
        <strain evidence="5">CCTCC AB2015118</strain>
    </source>
</reference>
<dbReference type="InterPro" id="IPR011010">
    <property type="entry name" value="DNA_brk_join_enz"/>
</dbReference>
<dbReference type="SUPFAM" id="SSF56349">
    <property type="entry name" value="DNA breaking-rejoining enzymes"/>
    <property type="match status" value="1"/>
</dbReference>
<dbReference type="InterPro" id="IPR035386">
    <property type="entry name" value="Arm-DNA-bind_5"/>
</dbReference>
<name>A0ABT3XR16_9FLAO</name>
<dbReference type="EMBL" id="JAOVZW010000013">
    <property type="protein sequence ID" value="MCX8524571.1"/>
    <property type="molecule type" value="Genomic_DNA"/>
</dbReference>
<organism evidence="5 6">
    <name type="scientific">Chryseobacterium formosus</name>
    <dbReference type="NCBI Taxonomy" id="1537363"/>
    <lineage>
        <taxon>Bacteria</taxon>
        <taxon>Pseudomonadati</taxon>
        <taxon>Bacteroidota</taxon>
        <taxon>Flavobacteriia</taxon>
        <taxon>Flavobacteriales</taxon>
        <taxon>Weeksellaceae</taxon>
        <taxon>Chryseobacterium group</taxon>
        <taxon>Chryseobacterium</taxon>
    </lineage>
</organism>
<dbReference type="InterPro" id="IPR050090">
    <property type="entry name" value="Tyrosine_recombinase_XerCD"/>
</dbReference>
<dbReference type="Gene3D" id="1.10.443.10">
    <property type="entry name" value="Intergrase catalytic core"/>
    <property type="match status" value="1"/>
</dbReference>
<dbReference type="Pfam" id="PF17293">
    <property type="entry name" value="Arm-DNA-bind_5"/>
    <property type="match status" value="1"/>
</dbReference>
<dbReference type="InterPro" id="IPR002104">
    <property type="entry name" value="Integrase_catalytic"/>
</dbReference>
<dbReference type="Gene3D" id="1.10.150.130">
    <property type="match status" value="1"/>
</dbReference>
<dbReference type="PROSITE" id="PS51898">
    <property type="entry name" value="TYR_RECOMBINASE"/>
    <property type="match status" value="1"/>
</dbReference>
<sequence>MLEKSFGVNFFLKTPWKKDDHLRFVYLRITVDGISKEISTKRKWRIDRWNQKTERAVGTKEDAKSLNHFLDSIITGLHNFKTKLSNSSEPISAAKLIDYIHGKSYQKAKVLEEFQNHNDEIFALISRGGFSKGTYERYVTARSHVKEFMKFKYNRDDFEFRELNYSFVTDYEFYLKTVRRCSNNTTLKYIANFKKIVLRAVAKDIIQKDPFILFKSKKTKLDKRPLTTKELLLLENKKFNTERLSIVRDIFVFQCYTGLSYIDVKQLKYTKIKEESDGSLWIMSNRQKSKSPTDIPLLENAIIIMKKYRGHLLCQDSNLVLPVRSNQKMNEYLKEIATLCGIDSELNTHKARRTFASTVTLKNGVPINVVKELLGHHSVTQTEEYALTTQEVINNEMNNLKIKLQNNQENIVQHIQIKKILNESEIQLLQDYEKLKNKILGVSDL</sequence>
<proteinExistence type="inferred from homology"/>
<dbReference type="Pfam" id="PF00589">
    <property type="entry name" value="Phage_integrase"/>
    <property type="match status" value="1"/>
</dbReference>
<gene>
    <name evidence="5" type="ORF">OF897_11670</name>
</gene>
<evidence type="ECO:0000256" key="1">
    <source>
        <dbReference type="ARBA" id="ARBA00008857"/>
    </source>
</evidence>
<evidence type="ECO:0000256" key="3">
    <source>
        <dbReference type="ARBA" id="ARBA00023172"/>
    </source>
</evidence>
<dbReference type="RefSeq" id="WP_267265859.1">
    <property type="nucleotide sequence ID" value="NZ_JAOVZW010000013.1"/>
</dbReference>
<evidence type="ECO:0000256" key="2">
    <source>
        <dbReference type="ARBA" id="ARBA00023125"/>
    </source>
</evidence>
<evidence type="ECO:0000313" key="5">
    <source>
        <dbReference type="EMBL" id="MCX8524571.1"/>
    </source>
</evidence>
<comment type="caution">
    <text evidence="5">The sequence shown here is derived from an EMBL/GenBank/DDBJ whole genome shotgun (WGS) entry which is preliminary data.</text>
</comment>
<accession>A0ABT3XR16</accession>
<comment type="similarity">
    <text evidence="1">Belongs to the 'phage' integrase family.</text>
</comment>
<dbReference type="PANTHER" id="PTHR30349:SF64">
    <property type="entry name" value="PROPHAGE INTEGRASE INTD-RELATED"/>
    <property type="match status" value="1"/>
</dbReference>
<dbReference type="InterPro" id="IPR013762">
    <property type="entry name" value="Integrase-like_cat_sf"/>
</dbReference>
<dbReference type="InterPro" id="IPR010998">
    <property type="entry name" value="Integrase_recombinase_N"/>
</dbReference>
<protein>
    <submittedName>
        <fullName evidence="5">Site-specific integrase</fullName>
    </submittedName>
</protein>
<dbReference type="Proteomes" id="UP001073122">
    <property type="component" value="Unassembled WGS sequence"/>
</dbReference>
<dbReference type="CDD" id="cd01185">
    <property type="entry name" value="INTN1_C_like"/>
    <property type="match status" value="1"/>
</dbReference>
<dbReference type="Pfam" id="PF13102">
    <property type="entry name" value="Phage_int_SAM_5"/>
    <property type="match status" value="1"/>
</dbReference>